<keyword evidence="2" id="KW-1185">Reference proteome</keyword>
<proteinExistence type="predicted"/>
<comment type="caution">
    <text evidence="1">The sequence shown here is derived from an EMBL/GenBank/DDBJ whole genome shotgun (WGS) entry which is preliminary data.</text>
</comment>
<evidence type="ECO:0000313" key="1">
    <source>
        <dbReference type="EMBL" id="MCW0401164.1"/>
    </source>
</evidence>
<evidence type="ECO:0000313" key="2">
    <source>
        <dbReference type="Proteomes" id="UP001320843"/>
    </source>
</evidence>
<sequence length="69" mass="7458">MSADPTPKVLFRVPDDEGGSTVDTLWSVPLSDDRYTLDDSPFYADGVSWQGTVFSPLTCKRPAHAAKAA</sequence>
<name>A0ABT3E1V0_9XANT</name>
<dbReference type="Proteomes" id="UP001320843">
    <property type="component" value="Unassembled WGS sequence"/>
</dbReference>
<dbReference type="EMBL" id="JANFWR010000036">
    <property type="protein sequence ID" value="MCW0401164.1"/>
    <property type="molecule type" value="Genomic_DNA"/>
</dbReference>
<organism evidence="1 2">
    <name type="scientific">Xanthomonas sacchari</name>
    <dbReference type="NCBI Taxonomy" id="56458"/>
    <lineage>
        <taxon>Bacteria</taxon>
        <taxon>Pseudomonadati</taxon>
        <taxon>Pseudomonadota</taxon>
        <taxon>Gammaproteobacteria</taxon>
        <taxon>Lysobacterales</taxon>
        <taxon>Lysobacteraceae</taxon>
        <taxon>Xanthomonas</taxon>
    </lineage>
</organism>
<accession>A0ABT3E1V0</accession>
<reference evidence="1 2" key="1">
    <citation type="submission" date="2022-06" db="EMBL/GenBank/DDBJ databases">
        <title>Dynamics of rice microbiomes reveals core vertical transmitted seed endophytes.</title>
        <authorList>
            <person name="Liao K."/>
            <person name="Zhang X."/>
        </authorList>
    </citation>
    <scope>NUCLEOTIDE SEQUENCE [LARGE SCALE GENOMIC DNA]</scope>
    <source>
        <strain evidence="1 2">YT10-10-1</strain>
    </source>
</reference>
<protein>
    <submittedName>
        <fullName evidence="1">Uncharacterized protein</fullName>
    </submittedName>
</protein>
<gene>
    <name evidence="1" type="ORF">NB700_003720</name>
</gene>